<reference evidence="2" key="1">
    <citation type="submission" date="2021-01" db="EMBL/GenBank/DDBJ databases">
        <authorList>
            <person name="Corre E."/>
            <person name="Pelletier E."/>
            <person name="Niang G."/>
            <person name="Scheremetjew M."/>
            <person name="Finn R."/>
            <person name="Kale V."/>
            <person name="Holt S."/>
            <person name="Cochrane G."/>
            <person name="Meng A."/>
            <person name="Brown T."/>
            <person name="Cohen L."/>
        </authorList>
    </citation>
    <scope>NUCLEOTIDE SEQUENCE</scope>
    <source>
        <strain evidence="2">CCMP3105</strain>
    </source>
</reference>
<organism evidence="2">
    <name type="scientific">Alexandrium monilatum</name>
    <dbReference type="NCBI Taxonomy" id="311494"/>
    <lineage>
        <taxon>Eukaryota</taxon>
        <taxon>Sar</taxon>
        <taxon>Alveolata</taxon>
        <taxon>Dinophyceae</taxon>
        <taxon>Gonyaulacales</taxon>
        <taxon>Pyrocystaceae</taxon>
        <taxon>Alexandrium</taxon>
    </lineage>
</organism>
<evidence type="ECO:0008006" key="3">
    <source>
        <dbReference type="Google" id="ProtNLM"/>
    </source>
</evidence>
<dbReference type="Gene3D" id="2.160.20.10">
    <property type="entry name" value="Single-stranded right-handed beta-helix, Pectin lyase-like"/>
    <property type="match status" value="1"/>
</dbReference>
<evidence type="ECO:0000256" key="1">
    <source>
        <dbReference type="SAM" id="MobiDB-lite"/>
    </source>
</evidence>
<feature type="region of interest" description="Disordered" evidence="1">
    <location>
        <begin position="545"/>
        <end position="574"/>
    </location>
</feature>
<proteinExistence type="predicted"/>
<dbReference type="SUPFAM" id="SSF51126">
    <property type="entry name" value="Pectin lyase-like"/>
    <property type="match status" value="1"/>
</dbReference>
<dbReference type="InterPro" id="IPR011050">
    <property type="entry name" value="Pectin_lyase_fold/virulence"/>
</dbReference>
<dbReference type="InterPro" id="IPR012334">
    <property type="entry name" value="Pectin_lyas_fold"/>
</dbReference>
<accession>A0A7S4PX37</accession>
<gene>
    <name evidence="2" type="ORF">AMON00008_LOCUS3700</name>
</gene>
<dbReference type="AlphaFoldDB" id="A0A7S4PX37"/>
<protein>
    <recommendedName>
        <fullName evidence="3">Right handed beta helix domain-containing protein</fullName>
    </recommendedName>
</protein>
<dbReference type="EMBL" id="HBNR01005531">
    <property type="protein sequence ID" value="CAE4564081.1"/>
    <property type="molecule type" value="Transcribed_RNA"/>
</dbReference>
<name>A0A7S4PX37_9DINO</name>
<dbReference type="InterPro" id="IPR006626">
    <property type="entry name" value="PbH1"/>
</dbReference>
<feature type="compositionally biased region" description="Basic and acidic residues" evidence="1">
    <location>
        <begin position="560"/>
        <end position="574"/>
    </location>
</feature>
<dbReference type="SMART" id="SM00710">
    <property type="entry name" value="PbH1"/>
    <property type="match status" value="5"/>
</dbReference>
<evidence type="ECO:0000313" key="2">
    <source>
        <dbReference type="EMBL" id="CAE4564081.1"/>
    </source>
</evidence>
<sequence>MAGLPLASRQRVHAYAGPAPVAVPADAPTLEAALLLEGVEAIAFSPGRHHLPRGAALRTRLRLAGSGRAELVLGAPIVVRSHEGLVLEGLTFREAAEGSRSPGDGVSALVRVDLSHVDAEGPDGQESEAKTAVLLRNCRLYGGHHALEARGSWGLRPRAGCKLHLRRRKAFPVGDFLDSARAWSARRSSRVCLVDCELVGSREEAVSAQRGACVEVPGTFVHHCGHGITISRCLDASAMISGMGPMRLRVEGSRFEDLTKHPWSAAVAVGHVGAGADAGTGLDEVEIVGCSVERCCVGVAACRARLWMRGSRLADMELGGVQLADSYACLQDNTVEGCGGAGLALASGPGPGCGLVAELRGNVVRGCDVGLRISASGASPCQLSACGDTFEGNGDAVCTGGSVSRRGESCPTQGLPSGAPRSASCTARLTGCRLLGSRRAGLRVGRSSRAVLRGCSVAGNGRGVTVAAWAAADVQGCRFEDNVGWALRLEDDAASAAAASTEAGGRPPGPSAASRVCDNVFSALQTGNVGRKRLRVDLWHEGRTATEGNVEAGSGSAVEPETKRQREIERREAEDTAQLFAGLALA</sequence>